<dbReference type="PANTHER" id="PTHR34236">
    <property type="entry name" value="DIMETHYL SULFOXIDE REDUCTASE TRANSCRIPTIONAL ACTIVATOR"/>
    <property type="match status" value="1"/>
</dbReference>
<dbReference type="Pfam" id="PF15915">
    <property type="entry name" value="BAT"/>
    <property type="match status" value="1"/>
</dbReference>
<proteinExistence type="predicted"/>
<dbReference type="Proteomes" id="UP001501729">
    <property type="component" value="Unassembled WGS sequence"/>
</dbReference>
<feature type="domain" description="Bacterioopsin transcriptional activator GAF and HTH associated" evidence="4">
    <location>
        <begin position="19"/>
        <end position="139"/>
    </location>
</feature>
<organism evidence="5 6">
    <name type="scientific">Haladaptatus pallidirubidus</name>
    <dbReference type="NCBI Taxonomy" id="1008152"/>
    <lineage>
        <taxon>Archaea</taxon>
        <taxon>Methanobacteriati</taxon>
        <taxon>Methanobacteriota</taxon>
        <taxon>Stenosarchaea group</taxon>
        <taxon>Halobacteria</taxon>
        <taxon>Halobacteriales</taxon>
        <taxon>Haladaptataceae</taxon>
        <taxon>Haladaptatus</taxon>
    </lineage>
</organism>
<dbReference type="RefSeq" id="WP_227778517.1">
    <property type="nucleotide sequence ID" value="NZ_BAABKX010000013.1"/>
</dbReference>
<keyword evidence="2" id="KW-0804">Transcription</keyword>
<comment type="caution">
    <text evidence="5">The sequence shown here is derived from an EMBL/GenBank/DDBJ whole genome shotgun (WGS) entry which is preliminary data.</text>
</comment>
<protein>
    <submittedName>
        <fullName evidence="5">Helix-turn-helix domain-containing protein</fullName>
    </submittedName>
</protein>
<dbReference type="Pfam" id="PF04967">
    <property type="entry name" value="HTH_10"/>
    <property type="match status" value="1"/>
</dbReference>
<evidence type="ECO:0000256" key="1">
    <source>
        <dbReference type="ARBA" id="ARBA00023015"/>
    </source>
</evidence>
<dbReference type="GeneID" id="68616834"/>
<evidence type="ECO:0000313" key="6">
    <source>
        <dbReference type="Proteomes" id="UP001501729"/>
    </source>
</evidence>
<dbReference type="AlphaFoldDB" id="A0AAV3UJH6"/>
<sequence length="224" mass="25335">MAVIAELTMRPQEFQLGELLTADPNLSVEFEKLVPVGENVLPLFWVRGEDVDTFEQRVHDNEDVIDLQRIDRTADRTLYAIEWSLPPDSFFEALVETNATILDARGHGNESWQFRLLFPSHEHLSEFHALSQESEISFDLGTVYTVRDMGADLNNVFLSQKQREALELALSRGYFDSPRTVALDELAAEFDISSQALSDRLRRGTKAIVEQAVGLSDNLHGQSQ</sequence>
<feature type="domain" description="HTH bat-type" evidence="3">
    <location>
        <begin position="158"/>
        <end position="209"/>
    </location>
</feature>
<evidence type="ECO:0000256" key="2">
    <source>
        <dbReference type="ARBA" id="ARBA00023163"/>
    </source>
</evidence>
<evidence type="ECO:0000259" key="3">
    <source>
        <dbReference type="Pfam" id="PF04967"/>
    </source>
</evidence>
<dbReference type="InterPro" id="IPR007050">
    <property type="entry name" value="HTH_bacterioopsin"/>
</dbReference>
<dbReference type="InterPro" id="IPR031803">
    <property type="entry name" value="BAT_GAF/HTH-assoc"/>
</dbReference>
<dbReference type="PANTHER" id="PTHR34236:SF1">
    <property type="entry name" value="DIMETHYL SULFOXIDE REDUCTASE TRANSCRIPTIONAL ACTIVATOR"/>
    <property type="match status" value="1"/>
</dbReference>
<accession>A0AAV3UJH6</accession>
<name>A0AAV3UJH6_9EURY</name>
<evidence type="ECO:0000259" key="4">
    <source>
        <dbReference type="Pfam" id="PF15915"/>
    </source>
</evidence>
<keyword evidence="1" id="KW-0805">Transcription regulation</keyword>
<reference evidence="5 6" key="1">
    <citation type="journal article" date="2019" name="Int. J. Syst. Evol. Microbiol.">
        <title>The Global Catalogue of Microorganisms (GCM) 10K type strain sequencing project: providing services to taxonomists for standard genome sequencing and annotation.</title>
        <authorList>
            <consortium name="The Broad Institute Genomics Platform"/>
            <consortium name="The Broad Institute Genome Sequencing Center for Infectious Disease"/>
            <person name="Wu L."/>
            <person name="Ma J."/>
        </authorList>
    </citation>
    <scope>NUCLEOTIDE SEQUENCE [LARGE SCALE GENOMIC DNA]</scope>
    <source>
        <strain evidence="5 6">JCM 17504</strain>
    </source>
</reference>
<evidence type="ECO:0000313" key="5">
    <source>
        <dbReference type="EMBL" id="GAA5053629.1"/>
    </source>
</evidence>
<keyword evidence="6" id="KW-1185">Reference proteome</keyword>
<dbReference type="EMBL" id="BAABKX010000013">
    <property type="protein sequence ID" value="GAA5053629.1"/>
    <property type="molecule type" value="Genomic_DNA"/>
</dbReference>
<gene>
    <name evidence="5" type="ORF">GCM10025751_31130</name>
</gene>